<dbReference type="OrthoDB" id="3018573at2759"/>
<sequence length="417" mass="47054">MTDSPQNSQVAASAQTSQTAATPASEMPATPVSQTAATPEIEEKNAARSRKTFDHISDPTVHTEPGSDEASLVSLDDADLNRFRIPSFVASFPNLIYAKLAKWIADEEIKDKQKSKRKTADDVKLSAEEARIAKRRCMNGQKMVPWVVGTPWQATFPQSLFDTELCIAVPLPFFLNKNLNILNVEASTLPTTKTNPNPGEAKGTVILDVEKLSTRFGKELSLSCSQWTEAAGNMYLFQKERDEEGTADAHSNWYNDHFCFYTSQDTKDDLYDAWKPDELKFRQEHWAKYGEYDASRYYQAYKLSEKQREMMSDIRSGRSSSSTPDCLICAERGHDATYHADTTIVVKFKSDGKIVWAKYSDHNLLSPDNKVICISWNLRGERGHPCSHKDDRAHLCSFCGSKRHHAFSWTCRPRPSN</sequence>
<dbReference type="EMBL" id="KN838704">
    <property type="protein sequence ID" value="KIJ97012.1"/>
    <property type="molecule type" value="Genomic_DNA"/>
</dbReference>
<dbReference type="HOGENOM" id="CLU_041450_1_1_1"/>
<keyword evidence="3" id="KW-1185">Reference proteome</keyword>
<feature type="region of interest" description="Disordered" evidence="1">
    <location>
        <begin position="1"/>
        <end position="70"/>
    </location>
</feature>
<reference evidence="3" key="2">
    <citation type="submission" date="2015-01" db="EMBL/GenBank/DDBJ databases">
        <title>Evolutionary Origins and Diversification of the Mycorrhizal Mutualists.</title>
        <authorList>
            <consortium name="DOE Joint Genome Institute"/>
            <consortium name="Mycorrhizal Genomics Consortium"/>
            <person name="Kohler A."/>
            <person name="Kuo A."/>
            <person name="Nagy L.G."/>
            <person name="Floudas D."/>
            <person name="Copeland A."/>
            <person name="Barry K.W."/>
            <person name="Cichocki N."/>
            <person name="Veneault-Fourrey C."/>
            <person name="LaButti K."/>
            <person name="Lindquist E.A."/>
            <person name="Lipzen A."/>
            <person name="Lundell T."/>
            <person name="Morin E."/>
            <person name="Murat C."/>
            <person name="Riley R."/>
            <person name="Ohm R."/>
            <person name="Sun H."/>
            <person name="Tunlid A."/>
            <person name="Henrissat B."/>
            <person name="Grigoriev I.V."/>
            <person name="Hibbett D.S."/>
            <person name="Martin F."/>
        </authorList>
    </citation>
    <scope>NUCLEOTIDE SEQUENCE [LARGE SCALE GENOMIC DNA]</scope>
    <source>
        <strain evidence="3">LaAM-08-1</strain>
    </source>
</reference>
<reference evidence="2 3" key="1">
    <citation type="submission" date="2014-04" db="EMBL/GenBank/DDBJ databases">
        <authorList>
            <consortium name="DOE Joint Genome Institute"/>
            <person name="Kuo A."/>
            <person name="Kohler A."/>
            <person name="Nagy L.G."/>
            <person name="Floudas D."/>
            <person name="Copeland A."/>
            <person name="Barry K.W."/>
            <person name="Cichocki N."/>
            <person name="Veneault-Fourrey C."/>
            <person name="LaButti K."/>
            <person name="Lindquist E.A."/>
            <person name="Lipzen A."/>
            <person name="Lundell T."/>
            <person name="Morin E."/>
            <person name="Murat C."/>
            <person name="Sun H."/>
            <person name="Tunlid A."/>
            <person name="Henrissat B."/>
            <person name="Grigoriev I.V."/>
            <person name="Hibbett D.S."/>
            <person name="Martin F."/>
            <person name="Nordberg H.P."/>
            <person name="Cantor M.N."/>
            <person name="Hua S.X."/>
        </authorList>
    </citation>
    <scope>NUCLEOTIDE SEQUENCE [LARGE SCALE GENOMIC DNA]</scope>
    <source>
        <strain evidence="2 3">LaAM-08-1</strain>
    </source>
</reference>
<evidence type="ECO:0000256" key="1">
    <source>
        <dbReference type="SAM" id="MobiDB-lite"/>
    </source>
</evidence>
<dbReference type="AlphaFoldDB" id="A0A0C9XLM6"/>
<dbReference type="Proteomes" id="UP000054477">
    <property type="component" value="Unassembled WGS sequence"/>
</dbReference>
<evidence type="ECO:0000313" key="2">
    <source>
        <dbReference type="EMBL" id="KIJ97012.1"/>
    </source>
</evidence>
<name>A0A0C9XLM6_9AGAR</name>
<organism evidence="2 3">
    <name type="scientific">Laccaria amethystina LaAM-08-1</name>
    <dbReference type="NCBI Taxonomy" id="1095629"/>
    <lineage>
        <taxon>Eukaryota</taxon>
        <taxon>Fungi</taxon>
        <taxon>Dikarya</taxon>
        <taxon>Basidiomycota</taxon>
        <taxon>Agaricomycotina</taxon>
        <taxon>Agaricomycetes</taxon>
        <taxon>Agaricomycetidae</taxon>
        <taxon>Agaricales</taxon>
        <taxon>Agaricineae</taxon>
        <taxon>Hydnangiaceae</taxon>
        <taxon>Laccaria</taxon>
    </lineage>
</organism>
<feature type="compositionally biased region" description="Low complexity" evidence="1">
    <location>
        <begin position="8"/>
        <end position="25"/>
    </location>
</feature>
<evidence type="ECO:0000313" key="3">
    <source>
        <dbReference type="Proteomes" id="UP000054477"/>
    </source>
</evidence>
<accession>A0A0C9XLM6</accession>
<proteinExistence type="predicted"/>
<gene>
    <name evidence="2" type="ORF">K443DRAFT_106267</name>
</gene>
<dbReference type="STRING" id="1095629.A0A0C9XLM6"/>
<feature type="compositionally biased region" description="Basic and acidic residues" evidence="1">
    <location>
        <begin position="41"/>
        <end position="57"/>
    </location>
</feature>
<protein>
    <submittedName>
        <fullName evidence="2">Uncharacterized protein</fullName>
    </submittedName>
</protein>